<organism evidence="1 2">
    <name type="scientific">Dictyostelium purpureum</name>
    <name type="common">Slime mold</name>
    <dbReference type="NCBI Taxonomy" id="5786"/>
    <lineage>
        <taxon>Eukaryota</taxon>
        <taxon>Amoebozoa</taxon>
        <taxon>Evosea</taxon>
        <taxon>Eumycetozoa</taxon>
        <taxon>Dictyostelia</taxon>
        <taxon>Dictyosteliales</taxon>
        <taxon>Dictyosteliaceae</taxon>
        <taxon>Dictyostelium</taxon>
    </lineage>
</organism>
<dbReference type="CDD" id="cd17039">
    <property type="entry name" value="Ubl_ubiquitin_like"/>
    <property type="match status" value="1"/>
</dbReference>
<dbReference type="AlphaFoldDB" id="F0ZAB7"/>
<dbReference type="GeneID" id="10510254"/>
<dbReference type="InterPro" id="IPR029071">
    <property type="entry name" value="Ubiquitin-like_domsf"/>
</dbReference>
<protein>
    <recommendedName>
        <fullName evidence="3">Ubiquitin-like domain-containing protein</fullName>
    </recommendedName>
</protein>
<dbReference type="VEuPathDB" id="AmoebaDB:DICPUDRAFT_91291"/>
<evidence type="ECO:0000313" key="2">
    <source>
        <dbReference type="Proteomes" id="UP000001064"/>
    </source>
</evidence>
<dbReference type="RefSeq" id="XP_003284375.1">
    <property type="nucleotide sequence ID" value="XM_003284327.1"/>
</dbReference>
<dbReference type="KEGG" id="dpp:DICPUDRAFT_91291"/>
<evidence type="ECO:0008006" key="3">
    <source>
        <dbReference type="Google" id="ProtNLM"/>
    </source>
</evidence>
<feature type="non-terminal residue" evidence="1">
    <location>
        <position position="1"/>
    </location>
</feature>
<reference evidence="2" key="1">
    <citation type="journal article" date="2011" name="Genome Biol.">
        <title>Comparative genomics of the social amoebae Dictyostelium discoideum and Dictyostelium purpureum.</title>
        <authorList>
            <consortium name="US DOE Joint Genome Institute (JGI-PGF)"/>
            <person name="Sucgang R."/>
            <person name="Kuo A."/>
            <person name="Tian X."/>
            <person name="Salerno W."/>
            <person name="Parikh A."/>
            <person name="Feasley C.L."/>
            <person name="Dalin E."/>
            <person name="Tu H."/>
            <person name="Huang E."/>
            <person name="Barry K."/>
            <person name="Lindquist E."/>
            <person name="Shapiro H."/>
            <person name="Bruce D."/>
            <person name="Schmutz J."/>
            <person name="Salamov A."/>
            <person name="Fey P."/>
            <person name="Gaudet P."/>
            <person name="Anjard C."/>
            <person name="Babu M.M."/>
            <person name="Basu S."/>
            <person name="Bushmanova Y."/>
            <person name="van der Wel H."/>
            <person name="Katoh-Kurasawa M."/>
            <person name="Dinh C."/>
            <person name="Coutinho P.M."/>
            <person name="Saito T."/>
            <person name="Elias M."/>
            <person name="Schaap P."/>
            <person name="Kay R.R."/>
            <person name="Henrissat B."/>
            <person name="Eichinger L."/>
            <person name="Rivero F."/>
            <person name="Putnam N.H."/>
            <person name="West C.M."/>
            <person name="Loomis W.F."/>
            <person name="Chisholm R.L."/>
            <person name="Shaulsky G."/>
            <person name="Strassmann J.E."/>
            <person name="Queller D.C."/>
            <person name="Kuspa A."/>
            <person name="Grigoriev I.V."/>
        </authorList>
    </citation>
    <scope>NUCLEOTIDE SEQUENCE [LARGE SCALE GENOMIC DNA]</scope>
    <source>
        <strain evidence="2">QSDP1</strain>
    </source>
</reference>
<dbReference type="STRING" id="5786.F0ZAB7"/>
<sequence>MQSNSFFLRVIVAENGHVFKIPVNPYVTIESIKNSLVQHTTLNPSEQILIADKTLTSKTLEHYGITSDRDIYLFNKRIILDPSLKPDAPDLSINEFKRVPKKPIPNNLEQFENSTDPLQRLYATEYYLSSQLGAAKFLKDEIQNKIIICNNMPNNISHQKSAIKVANVSFFEYRENLFKHANIFFREFDKKKPYFELVFSSFESDISKLKQTKLHESL</sequence>
<dbReference type="SUPFAM" id="SSF54236">
    <property type="entry name" value="Ubiquitin-like"/>
    <property type="match status" value="1"/>
</dbReference>
<dbReference type="Gene3D" id="3.10.20.90">
    <property type="entry name" value="Phosphatidylinositol 3-kinase Catalytic Subunit, Chain A, domain 1"/>
    <property type="match status" value="1"/>
</dbReference>
<accession>F0ZAB7</accession>
<dbReference type="PANTHER" id="PTHR13222:SF1">
    <property type="entry name" value="RB1-INDUCIBLE COILED-COIL PROTEIN 1"/>
    <property type="match status" value="1"/>
</dbReference>
<gene>
    <name evidence="1" type="ORF">DICPUDRAFT_91291</name>
</gene>
<evidence type="ECO:0000313" key="1">
    <source>
        <dbReference type="EMBL" id="EGC39123.1"/>
    </source>
</evidence>
<dbReference type="Proteomes" id="UP000001064">
    <property type="component" value="Unassembled WGS sequence"/>
</dbReference>
<dbReference type="OrthoDB" id="19795at2759"/>
<dbReference type="EMBL" id="GL870963">
    <property type="protein sequence ID" value="EGC39123.1"/>
    <property type="molecule type" value="Genomic_DNA"/>
</dbReference>
<proteinExistence type="predicted"/>
<keyword evidence="2" id="KW-1185">Reference proteome</keyword>
<dbReference type="PANTHER" id="PTHR13222">
    <property type="entry name" value="RB1-INDUCIBLE COILED-COIL"/>
    <property type="match status" value="1"/>
</dbReference>
<dbReference type="InParanoid" id="F0ZAB7"/>
<dbReference type="GO" id="GO:0000045">
    <property type="term" value="P:autophagosome assembly"/>
    <property type="evidence" value="ECO:0007669"/>
    <property type="project" value="InterPro"/>
</dbReference>
<name>F0ZAB7_DICPU</name>
<dbReference type="InterPro" id="IPR040040">
    <property type="entry name" value="ATG11"/>
</dbReference>
<dbReference type="eggNOG" id="ENOG502RSNV">
    <property type="taxonomic scope" value="Eukaryota"/>
</dbReference>